<accession>A0A310SR48</accession>
<keyword evidence="3 8" id="KW-0812">Transmembrane</keyword>
<dbReference type="EMBL" id="KQ761039">
    <property type="protein sequence ID" value="OAD58351.1"/>
    <property type="molecule type" value="Genomic_DNA"/>
</dbReference>
<evidence type="ECO:0000256" key="2">
    <source>
        <dbReference type="ARBA" id="ARBA00010867"/>
    </source>
</evidence>
<evidence type="ECO:0000256" key="8">
    <source>
        <dbReference type="RuleBase" id="RU367142"/>
    </source>
</evidence>
<keyword evidence="5 8" id="KW-1133">Transmembrane helix</keyword>
<evidence type="ECO:0000256" key="6">
    <source>
        <dbReference type="ARBA" id="ARBA00023128"/>
    </source>
</evidence>
<sequence length="207" mass="23911">MASTRVINYILYKRFVAASNLKNVCIFSNFNVNFNFRQNALYCTNKPVIKSDSIEQKNKVQVGFADVVKENTKFVGYLGVIIGGVGITAFMFYIIFDELFSSKSSNSVYNKALDRCIKHPKVIDALGEPIKAYGQETRRGHRNHINYVVFMKDGVQHMTMKFYIQGIRRRGIVNVEVQEDESGKYVYRYLYVIVDDILQTIKIEDNR</sequence>
<dbReference type="AlphaFoldDB" id="A0A310SR48"/>
<keyword evidence="8" id="KW-0813">Transport</keyword>
<dbReference type="PANTHER" id="PTHR13032:SF6">
    <property type="entry name" value="MITOCHONDRIAL IMPORT INNER MEMBRANE TRANSLOCASE SUBUNIT TIM21"/>
    <property type="match status" value="1"/>
</dbReference>
<feature type="transmembrane region" description="Helical" evidence="8">
    <location>
        <begin position="74"/>
        <end position="96"/>
    </location>
</feature>
<comment type="subunit">
    <text evidence="8">Component of the TIM23 complex.</text>
</comment>
<dbReference type="Proteomes" id="UP000250275">
    <property type="component" value="Unassembled WGS sequence"/>
</dbReference>
<dbReference type="InterPro" id="IPR038552">
    <property type="entry name" value="Tim21_IMS_sf"/>
</dbReference>
<evidence type="ECO:0000256" key="7">
    <source>
        <dbReference type="ARBA" id="ARBA00023136"/>
    </source>
</evidence>
<dbReference type="Gene3D" id="3.10.450.320">
    <property type="entry name" value="Mitochondrial import inner membrane translocase subunit Tim21"/>
    <property type="match status" value="1"/>
</dbReference>
<dbReference type="OrthoDB" id="436405at2759"/>
<evidence type="ECO:0000313" key="10">
    <source>
        <dbReference type="Proteomes" id="UP000250275"/>
    </source>
</evidence>
<comment type="function">
    <text evidence="8">Essential component of the TIM23 complex, a complex that mediates the translocation of transit peptide-containing proteins across the mitochondrial inner membrane.</text>
</comment>
<dbReference type="Pfam" id="PF08294">
    <property type="entry name" value="TIM21"/>
    <property type="match status" value="1"/>
</dbReference>
<keyword evidence="8" id="KW-0811">Translocation</keyword>
<keyword evidence="10" id="KW-1185">Reference proteome</keyword>
<name>A0A310SR48_9HYME</name>
<keyword evidence="7 8" id="KW-0472">Membrane</keyword>
<organism evidence="9 10">
    <name type="scientific">Eufriesea mexicana</name>
    <dbReference type="NCBI Taxonomy" id="516756"/>
    <lineage>
        <taxon>Eukaryota</taxon>
        <taxon>Metazoa</taxon>
        <taxon>Ecdysozoa</taxon>
        <taxon>Arthropoda</taxon>
        <taxon>Hexapoda</taxon>
        <taxon>Insecta</taxon>
        <taxon>Pterygota</taxon>
        <taxon>Neoptera</taxon>
        <taxon>Endopterygota</taxon>
        <taxon>Hymenoptera</taxon>
        <taxon>Apocrita</taxon>
        <taxon>Aculeata</taxon>
        <taxon>Apoidea</taxon>
        <taxon>Anthophila</taxon>
        <taxon>Apidae</taxon>
        <taxon>Eufriesea</taxon>
    </lineage>
</organism>
<dbReference type="PANTHER" id="PTHR13032">
    <property type="entry name" value="MITOCHONDRIAL IMPORT INNER MEMBRANE TRANSLOCASE SUBUNIT TIM21"/>
    <property type="match status" value="1"/>
</dbReference>
<comment type="subcellular location">
    <subcellularLocation>
        <location evidence="8">Mitochondrion inner membrane</location>
        <topology evidence="8">Single-pass membrane protein</topology>
    </subcellularLocation>
    <subcellularLocation>
        <location evidence="1">Mitochondrion membrane</location>
        <topology evidence="1">Single-pass membrane protein</topology>
    </subcellularLocation>
</comment>
<evidence type="ECO:0000256" key="4">
    <source>
        <dbReference type="ARBA" id="ARBA00022946"/>
    </source>
</evidence>
<dbReference type="InterPro" id="IPR013261">
    <property type="entry name" value="Tim21"/>
</dbReference>
<keyword evidence="8" id="KW-0653">Protein transport</keyword>
<protein>
    <recommendedName>
        <fullName evidence="8">Mitochondrial import inner membrane translocase subunit Tim21</fullName>
    </recommendedName>
</protein>
<comment type="similarity">
    <text evidence="2 8">Belongs to the TIM21 family.</text>
</comment>
<evidence type="ECO:0000256" key="5">
    <source>
        <dbReference type="ARBA" id="ARBA00022989"/>
    </source>
</evidence>
<keyword evidence="4" id="KW-0809">Transit peptide</keyword>
<dbReference type="GO" id="GO:0030150">
    <property type="term" value="P:protein import into mitochondrial matrix"/>
    <property type="evidence" value="ECO:0007669"/>
    <property type="project" value="UniProtKB-UniRule"/>
</dbReference>
<keyword evidence="6 8" id="KW-0496">Mitochondrion</keyword>
<keyword evidence="8" id="KW-0999">Mitochondrion inner membrane</keyword>
<evidence type="ECO:0000313" key="9">
    <source>
        <dbReference type="EMBL" id="OAD58351.1"/>
    </source>
</evidence>
<proteinExistence type="inferred from homology"/>
<gene>
    <name evidence="9" type="ORF">WN48_11313</name>
</gene>
<dbReference type="GO" id="GO:0005744">
    <property type="term" value="C:TIM23 mitochondrial import inner membrane translocase complex"/>
    <property type="evidence" value="ECO:0007669"/>
    <property type="project" value="UniProtKB-UniRule"/>
</dbReference>
<evidence type="ECO:0000256" key="1">
    <source>
        <dbReference type="ARBA" id="ARBA00004304"/>
    </source>
</evidence>
<evidence type="ECO:0000256" key="3">
    <source>
        <dbReference type="ARBA" id="ARBA00022692"/>
    </source>
</evidence>
<reference evidence="9 10" key="1">
    <citation type="submission" date="2015-07" db="EMBL/GenBank/DDBJ databases">
        <title>The genome of Eufriesea mexicana.</title>
        <authorList>
            <person name="Pan H."/>
            <person name="Kapheim K."/>
        </authorList>
    </citation>
    <scope>NUCLEOTIDE SEQUENCE [LARGE SCALE GENOMIC DNA]</scope>
    <source>
        <strain evidence="9">0111107269</strain>
        <tissue evidence="9">Whole body</tissue>
    </source>
</reference>